<evidence type="ECO:0000313" key="1">
    <source>
        <dbReference type="EMBL" id="CAD7229859.1"/>
    </source>
</evidence>
<protein>
    <submittedName>
        <fullName evidence="1">Uncharacterized protein</fullName>
    </submittedName>
</protein>
<dbReference type="EMBL" id="OB662326">
    <property type="protein sequence ID" value="CAD7229859.1"/>
    <property type="molecule type" value="Genomic_DNA"/>
</dbReference>
<name>A0A7R8WIS1_9CRUS</name>
<organism evidence="1">
    <name type="scientific">Cyprideis torosa</name>
    <dbReference type="NCBI Taxonomy" id="163714"/>
    <lineage>
        <taxon>Eukaryota</taxon>
        <taxon>Metazoa</taxon>
        <taxon>Ecdysozoa</taxon>
        <taxon>Arthropoda</taxon>
        <taxon>Crustacea</taxon>
        <taxon>Oligostraca</taxon>
        <taxon>Ostracoda</taxon>
        <taxon>Podocopa</taxon>
        <taxon>Podocopida</taxon>
        <taxon>Cytherocopina</taxon>
        <taxon>Cytheroidea</taxon>
        <taxon>Cytherideidae</taxon>
        <taxon>Cyprideis</taxon>
    </lineage>
</organism>
<sequence>MCSRSQQPSLPEVSRGGETPESQAVLPEGLRRLLVISSYYLVSSKPQPAPGLIISLFPFHPAPSATTQPSSCLHFHFAAFFSSWKERAAFSRLICLLLPHPVTGNVKSLYIYAQLRLKIGPREGWFWLRVPRDDWRAPEGERN</sequence>
<accession>A0A7R8WIS1</accession>
<dbReference type="AlphaFoldDB" id="A0A7R8WIS1"/>
<reference evidence="1" key="1">
    <citation type="submission" date="2020-11" db="EMBL/GenBank/DDBJ databases">
        <authorList>
            <person name="Tran Van P."/>
        </authorList>
    </citation>
    <scope>NUCLEOTIDE SEQUENCE</scope>
</reference>
<proteinExistence type="predicted"/>
<gene>
    <name evidence="1" type="ORF">CTOB1V02_LOCUS7724</name>
</gene>